<dbReference type="Gene3D" id="3.90.180.10">
    <property type="entry name" value="Medium-chain alcohol dehydrogenases, catalytic domain"/>
    <property type="match status" value="1"/>
</dbReference>
<sequence>MLTTAPTPTHPGRWTITRFGPPSVLQWQTTSPLPTTLPPRKALLRILVAGIAGPDNIQRVGGYPNERCRTPGFTPGYDLVGEIVALGDDCGGFAVGDRAAAMCMIGAHATHLEMEFGELLGLGKGDDVLGVCALPLNYMTAWGMLRRCGVTLPPKSSILIGSAAGGVGTAIAQLVKTFNMDLEMIRTCSPSKFDYVRSLGVRPVDRKDPNFSQAVRSLTNGQGVDVAYDAVGSVESLCQSLKSTKDGTGRLVAIGIMGDIASDGSGMTTTASADEILAQRLGPRMTYWGVERAYYQETNDVWRQDFYEILKKVRTGS</sequence>
<dbReference type="AlphaFoldDB" id="A0A6A6CYM7"/>
<dbReference type="InterPro" id="IPR013154">
    <property type="entry name" value="ADH-like_N"/>
</dbReference>
<dbReference type="Proteomes" id="UP000799537">
    <property type="component" value="Unassembled WGS sequence"/>
</dbReference>
<proteinExistence type="predicted"/>
<organism evidence="4 5">
    <name type="scientific">Zasmidium cellare ATCC 36951</name>
    <dbReference type="NCBI Taxonomy" id="1080233"/>
    <lineage>
        <taxon>Eukaryota</taxon>
        <taxon>Fungi</taxon>
        <taxon>Dikarya</taxon>
        <taxon>Ascomycota</taxon>
        <taxon>Pezizomycotina</taxon>
        <taxon>Dothideomycetes</taxon>
        <taxon>Dothideomycetidae</taxon>
        <taxon>Mycosphaerellales</taxon>
        <taxon>Mycosphaerellaceae</taxon>
        <taxon>Zasmidium</taxon>
    </lineage>
</organism>
<evidence type="ECO:0000256" key="2">
    <source>
        <dbReference type="ARBA" id="ARBA00023002"/>
    </source>
</evidence>
<dbReference type="Pfam" id="PF08240">
    <property type="entry name" value="ADH_N"/>
    <property type="match status" value="1"/>
</dbReference>
<dbReference type="InterPro" id="IPR020843">
    <property type="entry name" value="ER"/>
</dbReference>
<evidence type="ECO:0000259" key="3">
    <source>
        <dbReference type="SMART" id="SM00829"/>
    </source>
</evidence>
<dbReference type="Gene3D" id="3.40.50.720">
    <property type="entry name" value="NAD(P)-binding Rossmann-like Domain"/>
    <property type="match status" value="1"/>
</dbReference>
<evidence type="ECO:0000313" key="4">
    <source>
        <dbReference type="EMBL" id="KAF2170909.1"/>
    </source>
</evidence>
<dbReference type="RefSeq" id="XP_033671798.1">
    <property type="nucleotide sequence ID" value="XM_033804690.1"/>
</dbReference>
<dbReference type="SMART" id="SM00829">
    <property type="entry name" value="PKS_ER"/>
    <property type="match status" value="1"/>
</dbReference>
<accession>A0A6A6CYM7</accession>
<dbReference type="InterPro" id="IPR013149">
    <property type="entry name" value="ADH-like_C"/>
</dbReference>
<dbReference type="PANTHER" id="PTHR48106:SF18">
    <property type="entry name" value="QUINONE OXIDOREDUCTASE PIG3"/>
    <property type="match status" value="1"/>
</dbReference>
<dbReference type="GO" id="GO:0070402">
    <property type="term" value="F:NADPH binding"/>
    <property type="evidence" value="ECO:0007669"/>
    <property type="project" value="TreeGrafter"/>
</dbReference>
<dbReference type="InterPro" id="IPR011032">
    <property type="entry name" value="GroES-like_sf"/>
</dbReference>
<keyword evidence="5" id="KW-1185">Reference proteome</keyword>
<dbReference type="Pfam" id="PF00107">
    <property type="entry name" value="ADH_zinc_N"/>
    <property type="match status" value="1"/>
</dbReference>
<name>A0A6A6CYM7_ZASCE</name>
<reference evidence="4" key="1">
    <citation type="journal article" date="2020" name="Stud. Mycol.">
        <title>101 Dothideomycetes genomes: a test case for predicting lifestyles and emergence of pathogens.</title>
        <authorList>
            <person name="Haridas S."/>
            <person name="Albert R."/>
            <person name="Binder M."/>
            <person name="Bloem J."/>
            <person name="Labutti K."/>
            <person name="Salamov A."/>
            <person name="Andreopoulos B."/>
            <person name="Baker S."/>
            <person name="Barry K."/>
            <person name="Bills G."/>
            <person name="Bluhm B."/>
            <person name="Cannon C."/>
            <person name="Castanera R."/>
            <person name="Culley D."/>
            <person name="Daum C."/>
            <person name="Ezra D."/>
            <person name="Gonzalez J."/>
            <person name="Henrissat B."/>
            <person name="Kuo A."/>
            <person name="Liang C."/>
            <person name="Lipzen A."/>
            <person name="Lutzoni F."/>
            <person name="Magnuson J."/>
            <person name="Mondo S."/>
            <person name="Nolan M."/>
            <person name="Ohm R."/>
            <person name="Pangilinan J."/>
            <person name="Park H.-J."/>
            <person name="Ramirez L."/>
            <person name="Alfaro M."/>
            <person name="Sun H."/>
            <person name="Tritt A."/>
            <person name="Yoshinaga Y."/>
            <person name="Zwiers L.-H."/>
            <person name="Turgeon B."/>
            <person name="Goodwin S."/>
            <person name="Spatafora J."/>
            <person name="Crous P."/>
            <person name="Grigoriev I."/>
        </authorList>
    </citation>
    <scope>NUCLEOTIDE SEQUENCE</scope>
    <source>
        <strain evidence="4">ATCC 36951</strain>
    </source>
</reference>
<dbReference type="SUPFAM" id="SSF51735">
    <property type="entry name" value="NAD(P)-binding Rossmann-fold domains"/>
    <property type="match status" value="1"/>
</dbReference>
<keyword evidence="1" id="KW-0521">NADP</keyword>
<evidence type="ECO:0000313" key="5">
    <source>
        <dbReference type="Proteomes" id="UP000799537"/>
    </source>
</evidence>
<dbReference type="OrthoDB" id="48317at2759"/>
<dbReference type="SUPFAM" id="SSF50129">
    <property type="entry name" value="GroES-like"/>
    <property type="match status" value="1"/>
</dbReference>
<gene>
    <name evidence="4" type="ORF">M409DRAFT_18882</name>
</gene>
<dbReference type="InterPro" id="IPR036291">
    <property type="entry name" value="NAD(P)-bd_dom_sf"/>
</dbReference>
<protein>
    <recommendedName>
        <fullName evidence="3">Enoyl reductase (ER) domain-containing protein</fullName>
    </recommendedName>
</protein>
<dbReference type="PANTHER" id="PTHR48106">
    <property type="entry name" value="QUINONE OXIDOREDUCTASE PIG3-RELATED"/>
    <property type="match status" value="1"/>
</dbReference>
<dbReference type="EMBL" id="ML993584">
    <property type="protein sequence ID" value="KAF2170909.1"/>
    <property type="molecule type" value="Genomic_DNA"/>
</dbReference>
<keyword evidence="2" id="KW-0560">Oxidoreductase</keyword>
<dbReference type="GeneID" id="54557962"/>
<feature type="domain" description="Enoyl reductase (ER)" evidence="3">
    <location>
        <begin position="20"/>
        <end position="310"/>
    </location>
</feature>
<dbReference type="GO" id="GO:0016651">
    <property type="term" value="F:oxidoreductase activity, acting on NAD(P)H"/>
    <property type="evidence" value="ECO:0007669"/>
    <property type="project" value="TreeGrafter"/>
</dbReference>
<evidence type="ECO:0000256" key="1">
    <source>
        <dbReference type="ARBA" id="ARBA00022857"/>
    </source>
</evidence>